<dbReference type="Pfam" id="PF08192">
    <property type="entry name" value="Peptidase_S64"/>
    <property type="match status" value="1"/>
</dbReference>
<evidence type="ECO:0000256" key="1">
    <source>
        <dbReference type="SAM" id="MobiDB-lite"/>
    </source>
</evidence>
<dbReference type="InterPro" id="IPR009003">
    <property type="entry name" value="Peptidase_S1_PA"/>
</dbReference>
<dbReference type="EMBL" id="NPHW01006767">
    <property type="protein sequence ID" value="OXV05563.1"/>
    <property type="molecule type" value="Genomic_DNA"/>
</dbReference>
<comment type="caution">
    <text evidence="2">The sequence shown here is derived from an EMBL/GenBank/DDBJ whole genome shotgun (WGS) entry which is preliminary data.</text>
</comment>
<reference evidence="2 3" key="1">
    <citation type="journal article" date="2015" name="Environ. Microbiol.">
        <title>Metagenome sequence of Elaphomyces granulatus from sporocarp tissue reveals Ascomycota ectomycorrhizal fingerprints of genome expansion and a Proteobacteria-rich microbiome.</title>
        <authorList>
            <person name="Quandt C.A."/>
            <person name="Kohler A."/>
            <person name="Hesse C.N."/>
            <person name="Sharpton T.J."/>
            <person name="Martin F."/>
            <person name="Spatafora J.W."/>
        </authorList>
    </citation>
    <scope>NUCLEOTIDE SEQUENCE [LARGE SCALE GENOMIC DNA]</scope>
    <source>
        <strain evidence="2 3">OSC145934</strain>
    </source>
</reference>
<evidence type="ECO:0000313" key="3">
    <source>
        <dbReference type="Proteomes" id="UP000243515"/>
    </source>
</evidence>
<feature type="compositionally biased region" description="Low complexity" evidence="1">
    <location>
        <begin position="129"/>
        <end position="140"/>
    </location>
</feature>
<accession>A0A232LN24</accession>
<dbReference type="SUPFAM" id="SSF50494">
    <property type="entry name" value="Trypsin-like serine proteases"/>
    <property type="match status" value="1"/>
</dbReference>
<dbReference type="OrthoDB" id="5415908at2759"/>
<name>A0A232LN24_9EURO</name>
<gene>
    <name evidence="2" type="ORF">Egran_06669</name>
</gene>
<dbReference type="InterPro" id="IPR012985">
    <property type="entry name" value="Peptidase_S64_Ssy5"/>
</dbReference>
<feature type="region of interest" description="Disordered" evidence="1">
    <location>
        <begin position="129"/>
        <end position="148"/>
    </location>
</feature>
<evidence type="ECO:0000313" key="2">
    <source>
        <dbReference type="EMBL" id="OXV05563.1"/>
    </source>
</evidence>
<protein>
    <recommendedName>
        <fullName evidence="4">Peptidase S1 domain-containing protein</fullName>
    </recommendedName>
</protein>
<evidence type="ECO:0008006" key="4">
    <source>
        <dbReference type="Google" id="ProtNLM"/>
    </source>
</evidence>
<keyword evidence="3" id="KW-1185">Reference proteome</keyword>
<dbReference type="Proteomes" id="UP000243515">
    <property type="component" value="Unassembled WGS sequence"/>
</dbReference>
<sequence>MLRINRFLKPAILNSLNHGEREGYIIQGRQFTFTRDELPRLHPPGNDIDCRMDILGGRLRDRLNSESVDNREVLMGRARFGWPEKSVEVIYVVGVPLDDVAAAFHDAPILVMQGYGNYVSPLSPCSSSSATPTILPSSTPLEPPLPPTSVALSENVPLSPPDMMYMLIEARKALYGENTASREHSARIQLLKRANGLRGALIPPPIFPGQSISGKHLFTMGSFCVHIAPQPSTEDYPDNICYGLTACHGVVPLPFDLSRIKRSVVCPSELDKAALIYRNLPLIRQGSPAVSEALSWTGVIGEVSVATLGKDDNGNRADLAILKLKKEYSSTNTNTTFENQRDPVDKEIIIKEGAGTGTTAGIIGTDGFSLSFQKRDVALPESDSNPATVDVCYMSTVWCEGESFADSGDSGAPILAPGEDGLHFVGMLLGVYHAESPTQDIGLFVSQSVVFEQLEQMTGTKWVIRKTGQDA</sequence>
<proteinExistence type="predicted"/>
<organism evidence="2 3">
    <name type="scientific">Elaphomyces granulatus</name>
    <dbReference type="NCBI Taxonomy" id="519963"/>
    <lineage>
        <taxon>Eukaryota</taxon>
        <taxon>Fungi</taxon>
        <taxon>Dikarya</taxon>
        <taxon>Ascomycota</taxon>
        <taxon>Pezizomycotina</taxon>
        <taxon>Eurotiomycetes</taxon>
        <taxon>Eurotiomycetidae</taxon>
        <taxon>Eurotiales</taxon>
        <taxon>Elaphomycetaceae</taxon>
        <taxon>Elaphomyces</taxon>
    </lineage>
</organism>
<dbReference type="AlphaFoldDB" id="A0A232LN24"/>